<feature type="compositionally biased region" description="Low complexity" evidence="1">
    <location>
        <begin position="50"/>
        <end position="62"/>
    </location>
</feature>
<dbReference type="EMBL" id="BEZZ01206098">
    <property type="protein sequence ID" value="GCC47230.1"/>
    <property type="molecule type" value="Genomic_DNA"/>
</dbReference>
<feature type="compositionally biased region" description="Low complexity" evidence="1">
    <location>
        <begin position="154"/>
        <end position="185"/>
    </location>
</feature>
<feature type="compositionally biased region" description="Low complexity" evidence="1">
    <location>
        <begin position="93"/>
        <end position="113"/>
    </location>
</feature>
<accession>A0A401TX78</accession>
<keyword evidence="3" id="KW-1185">Reference proteome</keyword>
<feature type="compositionally biased region" description="Polar residues" evidence="1">
    <location>
        <begin position="10"/>
        <end position="20"/>
    </location>
</feature>
<feature type="region of interest" description="Disordered" evidence="1">
    <location>
        <begin position="1"/>
        <end position="221"/>
    </location>
</feature>
<reference evidence="2 3" key="1">
    <citation type="journal article" date="2018" name="Nat. Ecol. Evol.">
        <title>Shark genomes provide insights into elasmobranch evolution and the origin of vertebrates.</title>
        <authorList>
            <person name="Hara Y"/>
            <person name="Yamaguchi K"/>
            <person name="Onimaru K"/>
            <person name="Kadota M"/>
            <person name="Koyanagi M"/>
            <person name="Keeley SD"/>
            <person name="Tatsumi K"/>
            <person name="Tanaka K"/>
            <person name="Motone F"/>
            <person name="Kageyama Y"/>
            <person name="Nozu R"/>
            <person name="Adachi N"/>
            <person name="Nishimura O"/>
            <person name="Nakagawa R"/>
            <person name="Tanegashima C"/>
            <person name="Kiyatake I"/>
            <person name="Matsumoto R"/>
            <person name="Murakumo K"/>
            <person name="Nishida K"/>
            <person name="Terakita A"/>
            <person name="Kuratani S"/>
            <person name="Sato K"/>
            <person name="Hyodo S Kuraku.S."/>
        </authorList>
    </citation>
    <scope>NUCLEOTIDE SEQUENCE [LARGE SCALE GENOMIC DNA]</scope>
</reference>
<gene>
    <name evidence="2" type="ORF">chiPu_0031286</name>
</gene>
<feature type="compositionally biased region" description="Low complexity" evidence="1">
    <location>
        <begin position="196"/>
        <end position="214"/>
    </location>
</feature>
<organism evidence="2 3">
    <name type="scientific">Chiloscyllium punctatum</name>
    <name type="common">Brownbanded bambooshark</name>
    <name type="synonym">Hemiscyllium punctatum</name>
    <dbReference type="NCBI Taxonomy" id="137246"/>
    <lineage>
        <taxon>Eukaryota</taxon>
        <taxon>Metazoa</taxon>
        <taxon>Chordata</taxon>
        <taxon>Craniata</taxon>
        <taxon>Vertebrata</taxon>
        <taxon>Chondrichthyes</taxon>
        <taxon>Elasmobranchii</taxon>
        <taxon>Galeomorphii</taxon>
        <taxon>Galeoidea</taxon>
        <taxon>Orectolobiformes</taxon>
        <taxon>Hemiscylliidae</taxon>
        <taxon>Chiloscyllium</taxon>
    </lineage>
</organism>
<name>A0A401TX78_CHIPU</name>
<evidence type="ECO:0000256" key="1">
    <source>
        <dbReference type="SAM" id="MobiDB-lite"/>
    </source>
</evidence>
<feature type="compositionally biased region" description="Polar residues" evidence="1">
    <location>
        <begin position="71"/>
        <end position="81"/>
    </location>
</feature>
<proteinExistence type="predicted"/>
<comment type="caution">
    <text evidence="2">The sequence shown here is derived from an EMBL/GenBank/DDBJ whole genome shotgun (WGS) entry which is preliminary data.</text>
</comment>
<sequence>AAEGRRRTQHTLSSPRSAAYSSGGAPVHTAHLQLPPQRRLQQRRGAGAHSTPSAPLAAPPTAVEGRRRTQHTFSSPRSAAYSSGGAPAHTAHPQLLPQRRLQQRRGAGAHGTPSAPPTAPPTAAELRRRTQHTFSSFRSAAYSSGVAPAHTAHPQLLPQRRLQQRRGAGAHGTPSAPSAAPPTAAELRRRTQHTLSSSPHSSRSAAYSSGGAPVSPAPPTG</sequence>
<feature type="compositionally biased region" description="Polar residues" evidence="1">
    <location>
        <begin position="132"/>
        <end position="142"/>
    </location>
</feature>
<evidence type="ECO:0000313" key="3">
    <source>
        <dbReference type="Proteomes" id="UP000287033"/>
    </source>
</evidence>
<feature type="non-terminal residue" evidence="2">
    <location>
        <position position="221"/>
    </location>
</feature>
<evidence type="ECO:0000313" key="2">
    <source>
        <dbReference type="EMBL" id="GCC47230.1"/>
    </source>
</evidence>
<dbReference type="AlphaFoldDB" id="A0A401TX78"/>
<protein>
    <submittedName>
        <fullName evidence="2">Uncharacterized protein</fullName>
    </submittedName>
</protein>
<dbReference type="Proteomes" id="UP000287033">
    <property type="component" value="Unassembled WGS sequence"/>
</dbReference>
<feature type="non-terminal residue" evidence="2">
    <location>
        <position position="1"/>
    </location>
</feature>